<dbReference type="InterPro" id="IPR055346">
    <property type="entry name" value="Fe-S_cluster_assembly_SufBD"/>
</dbReference>
<dbReference type="PANTHER" id="PTHR43575:SF1">
    <property type="entry name" value="PROTEIN ABCI7, CHLOROPLASTIC"/>
    <property type="match status" value="1"/>
</dbReference>
<dbReference type="AlphaFoldDB" id="A0A9Q0H5B5"/>
<dbReference type="Pfam" id="PF01458">
    <property type="entry name" value="SUFBD_core"/>
    <property type="match status" value="1"/>
</dbReference>
<dbReference type="GO" id="GO:0016226">
    <property type="term" value="P:iron-sulfur cluster assembly"/>
    <property type="evidence" value="ECO:0007669"/>
    <property type="project" value="InterPro"/>
</dbReference>
<feature type="domain" description="SUF system FeS cluster assembly SufBD core" evidence="1">
    <location>
        <begin position="223"/>
        <end position="451"/>
    </location>
</feature>
<dbReference type="InterPro" id="IPR000825">
    <property type="entry name" value="SUF_FeS_clus_asmbl_SufBD_core"/>
</dbReference>
<protein>
    <recommendedName>
        <fullName evidence="1">SUF system FeS cluster assembly SufBD core domain-containing protein</fullName>
    </recommendedName>
</protein>
<gene>
    <name evidence="2" type="ORF">NE237_019743</name>
</gene>
<dbReference type="NCBIfam" id="TIGR01981">
    <property type="entry name" value="sufD"/>
    <property type="match status" value="1"/>
</dbReference>
<proteinExistence type="predicted"/>
<comment type="caution">
    <text evidence="2">The sequence shown here is derived from an EMBL/GenBank/DDBJ whole genome shotgun (WGS) entry which is preliminary data.</text>
</comment>
<dbReference type="Proteomes" id="UP001141806">
    <property type="component" value="Unassembled WGS sequence"/>
</dbReference>
<evidence type="ECO:0000313" key="3">
    <source>
        <dbReference type="Proteomes" id="UP001141806"/>
    </source>
</evidence>
<dbReference type="SUPFAM" id="SSF101960">
    <property type="entry name" value="Stabilizer of iron transporter SufD"/>
    <property type="match status" value="1"/>
</dbReference>
<evidence type="ECO:0000259" key="1">
    <source>
        <dbReference type="Pfam" id="PF01458"/>
    </source>
</evidence>
<dbReference type="InterPro" id="IPR037284">
    <property type="entry name" value="SUF_FeS_clus_asmbl_SufBD_sf"/>
</dbReference>
<evidence type="ECO:0000313" key="2">
    <source>
        <dbReference type="EMBL" id="KAJ4959833.1"/>
    </source>
</evidence>
<dbReference type="PANTHER" id="PTHR43575">
    <property type="entry name" value="PROTEIN ABCI7, CHLOROPLASTIC"/>
    <property type="match status" value="1"/>
</dbReference>
<accession>A0A9Q0H5B5</accession>
<organism evidence="2 3">
    <name type="scientific">Protea cynaroides</name>
    <dbReference type="NCBI Taxonomy" id="273540"/>
    <lineage>
        <taxon>Eukaryota</taxon>
        <taxon>Viridiplantae</taxon>
        <taxon>Streptophyta</taxon>
        <taxon>Embryophyta</taxon>
        <taxon>Tracheophyta</taxon>
        <taxon>Spermatophyta</taxon>
        <taxon>Magnoliopsida</taxon>
        <taxon>Proteales</taxon>
        <taxon>Proteaceae</taxon>
        <taxon>Protea</taxon>
    </lineage>
</organism>
<sequence length="485" mass="53049">MMTSIFPSSYCLKLLSPFPSKPRTLGGFQARPFPIPRVATSDPFVLQIAETLEDSIATLSSSSSSSSPALQKLRDTSAESVLSMSWPSRRDEPFRFTDTSLIRYSQIHPVNVPPLSDDLIGISSDTQFPNLVIVDGCIIASELSELPDGVYVGSISNISSETIMESVLEFVSGFHVGDLFWTLNGIGAPDVTVVFVPAGCRVENPLHLMFYSRGSDSESNQLLFSNPRILVLVEKGGELGIIEEYSSADGDKRYWANPVIEFVVGEGAKVHHSYIQKQAAAAAHIKSTFVRQESNSSYKLVEISTGAKLSRHNLHVQQVGPDTVTELSTLHLSISDQTQDLHSSLVLDHPRGRSRQLHKCIVAHSSGQGVFDGNVKVNRYAQQTDAGQLTRSLLLEPRATVNVKPNLQIIADDVKCSHGAAISDLEKGQLFYFLARGIDLKTARKALVFSFGAEVIEHLPYSSLREKVENHFQGLLESTPQGVAQ</sequence>
<reference evidence="2" key="1">
    <citation type="journal article" date="2023" name="Plant J.">
        <title>The genome of the king protea, Protea cynaroides.</title>
        <authorList>
            <person name="Chang J."/>
            <person name="Duong T.A."/>
            <person name="Schoeman C."/>
            <person name="Ma X."/>
            <person name="Roodt D."/>
            <person name="Barker N."/>
            <person name="Li Z."/>
            <person name="Van de Peer Y."/>
            <person name="Mizrachi E."/>
        </authorList>
    </citation>
    <scope>NUCLEOTIDE SEQUENCE</scope>
    <source>
        <tissue evidence="2">Young leaves</tissue>
    </source>
</reference>
<keyword evidence="3" id="KW-1185">Reference proteome</keyword>
<dbReference type="EMBL" id="JAMYWD010000009">
    <property type="protein sequence ID" value="KAJ4959833.1"/>
    <property type="molecule type" value="Genomic_DNA"/>
</dbReference>
<dbReference type="InterPro" id="IPR011542">
    <property type="entry name" value="SUF_FeS_clus_asmbl_SufD"/>
</dbReference>
<dbReference type="OrthoDB" id="2510at2759"/>
<name>A0A9Q0H5B5_9MAGN</name>